<dbReference type="EMBL" id="JACAZH010000006">
    <property type="protein sequence ID" value="KAF7367153.1"/>
    <property type="molecule type" value="Genomic_DNA"/>
</dbReference>
<proteinExistence type="inferred from homology"/>
<dbReference type="Pfam" id="PF00107">
    <property type="entry name" value="ADH_zinc_N"/>
    <property type="match status" value="1"/>
</dbReference>
<dbReference type="Proteomes" id="UP000623467">
    <property type="component" value="Unassembled WGS sequence"/>
</dbReference>
<reference evidence="8" key="1">
    <citation type="submission" date="2020-05" db="EMBL/GenBank/DDBJ databases">
        <title>Mycena genomes resolve the evolution of fungal bioluminescence.</title>
        <authorList>
            <person name="Tsai I.J."/>
        </authorList>
    </citation>
    <scope>NUCLEOTIDE SEQUENCE</scope>
    <source>
        <strain evidence="8">160909Yilan</strain>
    </source>
</reference>
<evidence type="ECO:0000313" key="8">
    <source>
        <dbReference type="EMBL" id="KAF7367153.1"/>
    </source>
</evidence>
<dbReference type="CDD" id="cd08282">
    <property type="entry name" value="PFDH_like"/>
    <property type="match status" value="1"/>
</dbReference>
<comment type="cofactor">
    <cofactor evidence="1">
        <name>Zn(2+)</name>
        <dbReference type="ChEBI" id="CHEBI:29105"/>
    </cofactor>
</comment>
<evidence type="ECO:0000256" key="3">
    <source>
        <dbReference type="ARBA" id="ARBA00022723"/>
    </source>
</evidence>
<dbReference type="GO" id="GO:0046872">
    <property type="term" value="F:metal ion binding"/>
    <property type="evidence" value="ECO:0007669"/>
    <property type="project" value="UniProtKB-KW"/>
</dbReference>
<evidence type="ECO:0000256" key="1">
    <source>
        <dbReference type="ARBA" id="ARBA00001947"/>
    </source>
</evidence>
<dbReference type="Pfam" id="PF08240">
    <property type="entry name" value="ADH_N"/>
    <property type="match status" value="1"/>
</dbReference>
<evidence type="ECO:0000313" key="9">
    <source>
        <dbReference type="Proteomes" id="UP000623467"/>
    </source>
</evidence>
<comment type="caution">
    <text evidence="8">The sequence shown here is derived from an EMBL/GenBank/DDBJ whole genome shotgun (WGS) entry which is preliminary data.</text>
</comment>
<dbReference type="PANTHER" id="PTHR42813">
    <property type="entry name" value="ZINC-TYPE ALCOHOL DEHYDROGENASE-LIKE"/>
    <property type="match status" value="1"/>
</dbReference>
<evidence type="ECO:0000256" key="2">
    <source>
        <dbReference type="ARBA" id="ARBA00008072"/>
    </source>
</evidence>
<dbReference type="InterPro" id="IPR036291">
    <property type="entry name" value="NAD(P)-bd_dom_sf"/>
</dbReference>
<dbReference type="OrthoDB" id="256333at2759"/>
<evidence type="ECO:0000259" key="7">
    <source>
        <dbReference type="Pfam" id="PF08240"/>
    </source>
</evidence>
<evidence type="ECO:0000259" key="6">
    <source>
        <dbReference type="Pfam" id="PF00107"/>
    </source>
</evidence>
<protein>
    <submittedName>
        <fullName evidence="8">Glutathione-independent formaldehyde dehydrogenase</fullName>
    </submittedName>
</protein>
<evidence type="ECO:0000256" key="5">
    <source>
        <dbReference type="ARBA" id="ARBA00023027"/>
    </source>
</evidence>
<dbReference type="InterPro" id="IPR013149">
    <property type="entry name" value="ADH-like_C"/>
</dbReference>
<dbReference type="SUPFAM" id="SSF50129">
    <property type="entry name" value="GroES-like"/>
    <property type="match status" value="2"/>
</dbReference>
<gene>
    <name evidence="8" type="ORF">MSAN_00975000</name>
</gene>
<keyword evidence="4" id="KW-0862">Zinc</keyword>
<comment type="similarity">
    <text evidence="2">Belongs to the zinc-containing alcohol dehydrogenase family.</text>
</comment>
<name>A0A8H7DCK0_9AGAR</name>
<dbReference type="InterPro" id="IPR011032">
    <property type="entry name" value="GroES-like_sf"/>
</dbReference>
<dbReference type="PANTHER" id="PTHR42813:SF3">
    <property type="entry name" value="GLUTATHIONE-INDEPENDENT FORMALDEHYDE DEHYDROGENASE"/>
    <property type="match status" value="1"/>
</dbReference>
<dbReference type="SUPFAM" id="SSF51735">
    <property type="entry name" value="NAD(P)-binding Rossmann-fold domains"/>
    <property type="match status" value="1"/>
</dbReference>
<keyword evidence="9" id="KW-1185">Reference proteome</keyword>
<dbReference type="InterPro" id="IPR013154">
    <property type="entry name" value="ADH-like_N"/>
</dbReference>
<feature type="domain" description="Alcohol dehydrogenase-like C-terminal" evidence="6">
    <location>
        <begin position="252"/>
        <end position="322"/>
    </location>
</feature>
<dbReference type="Gene3D" id="3.90.180.10">
    <property type="entry name" value="Medium-chain alcohol dehydrogenases, catalytic domain"/>
    <property type="match status" value="2"/>
</dbReference>
<dbReference type="AlphaFoldDB" id="A0A8H7DCK0"/>
<feature type="domain" description="Alcohol dehydrogenase-like N-terminal" evidence="7">
    <location>
        <begin position="29"/>
        <end position="71"/>
    </location>
</feature>
<dbReference type="Gene3D" id="3.40.50.720">
    <property type="entry name" value="NAD(P)-binding Rossmann-like Domain"/>
    <property type="match status" value="1"/>
</dbReference>
<organism evidence="8 9">
    <name type="scientific">Mycena sanguinolenta</name>
    <dbReference type="NCBI Taxonomy" id="230812"/>
    <lineage>
        <taxon>Eukaryota</taxon>
        <taxon>Fungi</taxon>
        <taxon>Dikarya</taxon>
        <taxon>Basidiomycota</taxon>
        <taxon>Agaricomycotina</taxon>
        <taxon>Agaricomycetes</taxon>
        <taxon>Agaricomycetidae</taxon>
        <taxon>Agaricales</taxon>
        <taxon>Marasmiineae</taxon>
        <taxon>Mycenaceae</taxon>
        <taxon>Mycena</taxon>
    </lineage>
</organism>
<accession>A0A8H7DCK0</accession>
<sequence length="444" mass="48075">MSTKMRAVVYDKPFSVTVREVDKPKILHPDDIIVKVTTSCICGSDLHMYEGRTAAQAGIVFGHEKYVMGIVDVRSRSSSLLDNESESFACDIGSRLWCHRESSFLLSSKESIIDPNEMQLLKKGDRVVMPFNVACGRCLNCEEGEVRVLYFGQSWILEIRLEAHTGEALSLHSRVLSINVDGSYVAMGPYPGGQAEYVRVPFADFNALTLPPGTANEEDFALLADIFPTGWHGVQLSGFRPGESVAVFGAGPVGLMAAYSAVLRGASEVYVVDRVPERLAKAKEIGCTPIDFSKGDPVEQIMGLRGGREVDRGVDAVGYQATTGDGKTEQPNAVIEALIRVVRPTGGLGIPGLYVPSDPGAPDAASAKGYISFPFGKLFEKGLTVGTGQCNVKAYNRYLRDLIIAGRAKPSFVVSHNVSLDDAADAYVKFDKRIDGYTKVLLHP</sequence>
<keyword evidence="5" id="KW-0520">NAD</keyword>
<keyword evidence="3" id="KW-0479">Metal-binding</keyword>
<evidence type="ECO:0000256" key="4">
    <source>
        <dbReference type="ARBA" id="ARBA00022833"/>
    </source>
</evidence>